<dbReference type="STRING" id="1962155.B1813_13785"/>
<dbReference type="Pfam" id="PF00293">
    <property type="entry name" value="NUDIX"/>
    <property type="match status" value="1"/>
</dbReference>
<evidence type="ECO:0000313" key="3">
    <source>
        <dbReference type="EMBL" id="OQO90623.1"/>
    </source>
</evidence>
<dbReference type="SUPFAM" id="SSF55811">
    <property type="entry name" value="Nudix"/>
    <property type="match status" value="1"/>
</dbReference>
<proteinExistence type="predicted"/>
<accession>A0A1V9A0T4</accession>
<evidence type="ECO:0000256" key="1">
    <source>
        <dbReference type="ARBA" id="ARBA00022801"/>
    </source>
</evidence>
<keyword evidence="1" id="KW-0378">Hydrolase</keyword>
<dbReference type="Gene3D" id="3.90.79.10">
    <property type="entry name" value="Nucleoside Triphosphate Pyrophosphohydrolase"/>
    <property type="match status" value="1"/>
</dbReference>
<evidence type="ECO:0000259" key="2">
    <source>
        <dbReference type="PROSITE" id="PS51462"/>
    </source>
</evidence>
<dbReference type="CDD" id="cd04690">
    <property type="entry name" value="NUDIX_Hydrolase"/>
    <property type="match status" value="1"/>
</dbReference>
<keyword evidence="4" id="KW-1185">Reference proteome</keyword>
<sequence length="130" mass="14179">MFIDKVAWLLLRDGCVLGARSRGEDVYFLPGGKREPGESDLDTLVREVAEELAVDIVTGTARHSGTVEAPAHGRADGVVRMSCYTADYEGELTASSEVAELRWLTHADRHLVSTAGGLVLDELRERGLLR</sequence>
<dbReference type="InterPro" id="IPR051325">
    <property type="entry name" value="Nudix_hydrolase_domain"/>
</dbReference>
<name>A0A1V9A0T4_SACPI</name>
<dbReference type="GO" id="GO:0006167">
    <property type="term" value="P:AMP biosynthetic process"/>
    <property type="evidence" value="ECO:0007669"/>
    <property type="project" value="TreeGrafter"/>
</dbReference>
<dbReference type="PANTHER" id="PTHR21340">
    <property type="entry name" value="DIADENOSINE 5,5-P1,P4-TETRAPHOSPHATE PYROPHOSPHOHYDROLASE MUTT"/>
    <property type="match status" value="1"/>
</dbReference>
<dbReference type="RefSeq" id="WP_081192609.1">
    <property type="nucleotide sequence ID" value="NZ_MWIH01000006.1"/>
</dbReference>
<dbReference type="Proteomes" id="UP000192591">
    <property type="component" value="Unassembled WGS sequence"/>
</dbReference>
<dbReference type="InterPro" id="IPR000086">
    <property type="entry name" value="NUDIX_hydrolase_dom"/>
</dbReference>
<gene>
    <name evidence="3" type="ORF">B1813_13785</name>
</gene>
<dbReference type="InterPro" id="IPR015797">
    <property type="entry name" value="NUDIX_hydrolase-like_dom_sf"/>
</dbReference>
<protein>
    <submittedName>
        <fullName evidence="3">DNA mismatch repair protein MutT</fullName>
    </submittedName>
</protein>
<dbReference type="PANTHER" id="PTHR21340:SF0">
    <property type="entry name" value="BIS(5'-NUCLEOSYL)-TETRAPHOSPHATASE [ASYMMETRICAL]"/>
    <property type="match status" value="1"/>
</dbReference>
<dbReference type="PROSITE" id="PS51462">
    <property type="entry name" value="NUDIX"/>
    <property type="match status" value="1"/>
</dbReference>
<evidence type="ECO:0000313" key="4">
    <source>
        <dbReference type="Proteomes" id="UP000192591"/>
    </source>
</evidence>
<dbReference type="GO" id="GO:0006754">
    <property type="term" value="P:ATP biosynthetic process"/>
    <property type="evidence" value="ECO:0007669"/>
    <property type="project" value="TreeGrafter"/>
</dbReference>
<reference evidence="3 4" key="1">
    <citation type="submission" date="2017-02" db="EMBL/GenBank/DDBJ databases">
        <title>Draft genome of Saccharomonospora sp. 154.</title>
        <authorList>
            <person name="Alonso-Carmona G.S."/>
            <person name="De La Haba R."/>
            <person name="Vera-Gargallo B."/>
            <person name="Sandoval-Trujillo A.H."/>
            <person name="Ramirez-Duran N."/>
            <person name="Ventosa A."/>
        </authorList>
    </citation>
    <scope>NUCLEOTIDE SEQUENCE [LARGE SCALE GENOMIC DNA]</scope>
    <source>
        <strain evidence="3 4">LRS4.154</strain>
    </source>
</reference>
<organism evidence="3 4">
    <name type="scientific">Saccharomonospora piscinae</name>
    <dbReference type="NCBI Taxonomy" id="687388"/>
    <lineage>
        <taxon>Bacteria</taxon>
        <taxon>Bacillati</taxon>
        <taxon>Actinomycetota</taxon>
        <taxon>Actinomycetes</taxon>
        <taxon>Pseudonocardiales</taxon>
        <taxon>Pseudonocardiaceae</taxon>
        <taxon>Saccharomonospora</taxon>
    </lineage>
</organism>
<dbReference type="GO" id="GO:0004081">
    <property type="term" value="F:bis(5'-nucleosyl)-tetraphosphatase (asymmetrical) activity"/>
    <property type="evidence" value="ECO:0007669"/>
    <property type="project" value="TreeGrafter"/>
</dbReference>
<dbReference type="EMBL" id="MWIH01000006">
    <property type="protein sequence ID" value="OQO90623.1"/>
    <property type="molecule type" value="Genomic_DNA"/>
</dbReference>
<dbReference type="AlphaFoldDB" id="A0A1V9A0T4"/>
<comment type="caution">
    <text evidence="3">The sequence shown here is derived from an EMBL/GenBank/DDBJ whole genome shotgun (WGS) entry which is preliminary data.</text>
</comment>
<feature type="domain" description="Nudix hydrolase" evidence="2">
    <location>
        <begin position="1"/>
        <end position="125"/>
    </location>
</feature>